<sequence length="122" mass="13059">MSTKQKLVVLISYGLDDERASVAWSIANGGIKSGLDVSIFLVSAGVDWVRKGAADNVHLNPKDPTMKEMIDAVVHNKCRIMVCPPCAEVRGYSVDNLIDGIELIGSGALHQLILEGAEVISI</sequence>
<dbReference type="SUPFAM" id="SSF75169">
    <property type="entry name" value="DsrEFH-like"/>
    <property type="match status" value="1"/>
</dbReference>
<protein>
    <submittedName>
        <fullName evidence="1">Peroxiredoxin</fullName>
    </submittedName>
</protein>
<dbReference type="OrthoDB" id="9812053at2"/>
<dbReference type="RefSeq" id="WP_139695756.1">
    <property type="nucleotide sequence ID" value="NZ_CP074074.1"/>
</dbReference>
<evidence type="ECO:0000313" key="2">
    <source>
        <dbReference type="Proteomes" id="UP000308713"/>
    </source>
</evidence>
<accession>A0A5C4SPF0</accession>
<dbReference type="InterPro" id="IPR027396">
    <property type="entry name" value="DsrEFH-like"/>
</dbReference>
<dbReference type="Gene3D" id="3.40.1260.10">
    <property type="entry name" value="DsrEFH-like"/>
    <property type="match status" value="1"/>
</dbReference>
<dbReference type="EMBL" id="VDCS01000005">
    <property type="protein sequence ID" value="TNJ45274.1"/>
    <property type="molecule type" value="Genomic_DNA"/>
</dbReference>
<proteinExistence type="predicted"/>
<name>A0A5C4SPF0_9FLAO</name>
<keyword evidence="2" id="KW-1185">Reference proteome</keyword>
<comment type="caution">
    <text evidence="1">The sequence shown here is derived from an EMBL/GenBank/DDBJ whole genome shotgun (WGS) entry which is preliminary data.</text>
</comment>
<dbReference type="Proteomes" id="UP000308713">
    <property type="component" value="Unassembled WGS sequence"/>
</dbReference>
<evidence type="ECO:0000313" key="1">
    <source>
        <dbReference type="EMBL" id="TNJ45274.1"/>
    </source>
</evidence>
<organism evidence="1 2">
    <name type="scientific">Allotamlana fucoidanivorans</name>
    <dbReference type="NCBI Taxonomy" id="2583814"/>
    <lineage>
        <taxon>Bacteria</taxon>
        <taxon>Pseudomonadati</taxon>
        <taxon>Bacteroidota</taxon>
        <taxon>Flavobacteriia</taxon>
        <taxon>Flavobacteriales</taxon>
        <taxon>Flavobacteriaceae</taxon>
        <taxon>Allotamlana</taxon>
    </lineage>
</organism>
<dbReference type="Pfam" id="PF02635">
    <property type="entry name" value="DsrE"/>
    <property type="match status" value="1"/>
</dbReference>
<reference evidence="1 2" key="1">
    <citation type="submission" date="2019-05" db="EMBL/GenBank/DDBJ databases">
        <title>Tamlana fucoidanivorans sp. nov., isolated from the surface of algae collected from Fujian province in China.</title>
        <authorList>
            <person name="Li J."/>
        </authorList>
    </citation>
    <scope>NUCLEOTIDE SEQUENCE [LARGE SCALE GENOMIC DNA]</scope>
    <source>
        <strain evidence="1 2">CW2-9</strain>
    </source>
</reference>
<dbReference type="AlphaFoldDB" id="A0A5C4SPF0"/>
<gene>
    <name evidence="1" type="ORF">FGF67_06070</name>
</gene>
<dbReference type="InterPro" id="IPR003787">
    <property type="entry name" value="Sulphur_relay_DsrE/F-like"/>
</dbReference>